<evidence type="ECO:0000256" key="5">
    <source>
        <dbReference type="SAM" id="MobiDB-lite"/>
    </source>
</evidence>
<keyword evidence="3" id="KW-0406">Ion transport</keyword>
<protein>
    <submittedName>
        <fullName evidence="6">Uncharacterized protein</fullName>
    </submittedName>
</protein>
<dbReference type="EMBL" id="OV170231">
    <property type="protein sequence ID" value="CAH0716906.1"/>
    <property type="molecule type" value="Genomic_DNA"/>
</dbReference>
<dbReference type="InterPro" id="IPR002699">
    <property type="entry name" value="V_ATPase_D"/>
</dbReference>
<dbReference type="AlphaFoldDB" id="A0A8J9Y6V1"/>
<evidence type="ECO:0000256" key="4">
    <source>
        <dbReference type="ARBA" id="ARBA00045737"/>
    </source>
</evidence>
<proteinExistence type="inferred from homology"/>
<evidence type="ECO:0000256" key="2">
    <source>
        <dbReference type="ARBA" id="ARBA00022448"/>
    </source>
</evidence>
<comment type="function">
    <text evidence="4">Subunit of the V1 complex of vacuolar(H+)-ATPase (V-ATPase), a multisubunit enzyme composed of a peripheral complex (V1) that hydrolyzes ATP and a membrane integral complex (V0) that translocates protons. V-ATPase is responsible for acidifying and maintaining the pH of intracellular compartments and in some cell types, is targeted to the plasma membrane, where it is responsible for acidifying the extracellular environment.</text>
</comment>
<organism evidence="6 7">
    <name type="scientific">Brenthis ino</name>
    <name type="common">lesser marbled fritillary</name>
    <dbReference type="NCBI Taxonomy" id="405034"/>
    <lineage>
        <taxon>Eukaryota</taxon>
        <taxon>Metazoa</taxon>
        <taxon>Ecdysozoa</taxon>
        <taxon>Arthropoda</taxon>
        <taxon>Hexapoda</taxon>
        <taxon>Insecta</taxon>
        <taxon>Pterygota</taxon>
        <taxon>Neoptera</taxon>
        <taxon>Endopterygota</taxon>
        <taxon>Lepidoptera</taxon>
        <taxon>Glossata</taxon>
        <taxon>Ditrysia</taxon>
        <taxon>Papilionoidea</taxon>
        <taxon>Nymphalidae</taxon>
        <taxon>Heliconiinae</taxon>
        <taxon>Argynnini</taxon>
        <taxon>Brenthis</taxon>
    </lineage>
</organism>
<feature type="region of interest" description="Disordered" evidence="5">
    <location>
        <begin position="58"/>
        <end position="100"/>
    </location>
</feature>
<name>A0A8J9Y6V1_9NEOP</name>
<dbReference type="Pfam" id="PF01813">
    <property type="entry name" value="ATP-synt_D"/>
    <property type="match status" value="1"/>
</dbReference>
<dbReference type="GO" id="GO:0046961">
    <property type="term" value="F:proton-transporting ATPase activity, rotational mechanism"/>
    <property type="evidence" value="ECO:0007669"/>
    <property type="project" value="InterPro"/>
</dbReference>
<gene>
    <name evidence="6" type="ORF">BINO364_LOCUS3576</name>
</gene>
<feature type="non-terminal residue" evidence="6">
    <location>
        <position position="100"/>
    </location>
</feature>
<dbReference type="OrthoDB" id="6932156at2759"/>
<feature type="compositionally biased region" description="Basic and acidic residues" evidence="5">
    <location>
        <begin position="58"/>
        <end position="74"/>
    </location>
</feature>
<dbReference type="PANTHER" id="PTHR11671">
    <property type="entry name" value="V-TYPE ATP SYNTHASE SUBUNIT D"/>
    <property type="match status" value="1"/>
</dbReference>
<evidence type="ECO:0000256" key="3">
    <source>
        <dbReference type="ARBA" id="ARBA00023065"/>
    </source>
</evidence>
<sequence length="100" mass="11826">MEVGFEKCNVLSKIVIPRLNVTSHYILGELEEKEREETFRLKRVKEKKDLDKKIEEIRRRMETEEGQQDKENPEVPKPLVSDTKPDEVNKNNADLKVMMN</sequence>
<keyword evidence="7" id="KW-1185">Reference proteome</keyword>
<evidence type="ECO:0000313" key="6">
    <source>
        <dbReference type="EMBL" id="CAH0716906.1"/>
    </source>
</evidence>
<evidence type="ECO:0000313" key="7">
    <source>
        <dbReference type="Proteomes" id="UP000838878"/>
    </source>
</evidence>
<accession>A0A8J9Y6V1</accession>
<comment type="similarity">
    <text evidence="1">Belongs to the V-ATPase D subunit family.</text>
</comment>
<evidence type="ECO:0000256" key="1">
    <source>
        <dbReference type="ARBA" id="ARBA00005850"/>
    </source>
</evidence>
<dbReference type="Gene3D" id="1.10.287.3240">
    <property type="match status" value="1"/>
</dbReference>
<reference evidence="6" key="1">
    <citation type="submission" date="2021-12" db="EMBL/GenBank/DDBJ databases">
        <authorList>
            <person name="Martin H S."/>
        </authorList>
    </citation>
    <scope>NUCLEOTIDE SEQUENCE</scope>
</reference>
<dbReference type="Proteomes" id="UP000838878">
    <property type="component" value="Chromosome 11"/>
</dbReference>
<keyword evidence="2" id="KW-0813">Transport</keyword>